<organism evidence="2 3">
    <name type="scientific">Boletus reticuloceps</name>
    <dbReference type="NCBI Taxonomy" id="495285"/>
    <lineage>
        <taxon>Eukaryota</taxon>
        <taxon>Fungi</taxon>
        <taxon>Dikarya</taxon>
        <taxon>Basidiomycota</taxon>
        <taxon>Agaricomycotina</taxon>
        <taxon>Agaricomycetes</taxon>
        <taxon>Agaricomycetidae</taxon>
        <taxon>Boletales</taxon>
        <taxon>Boletineae</taxon>
        <taxon>Boletaceae</taxon>
        <taxon>Boletoideae</taxon>
        <taxon>Boletus</taxon>
    </lineage>
</organism>
<dbReference type="Proteomes" id="UP000683000">
    <property type="component" value="Unassembled WGS sequence"/>
</dbReference>
<proteinExistence type="predicted"/>
<keyword evidence="1" id="KW-0812">Transmembrane</keyword>
<reference evidence="2" key="1">
    <citation type="submission" date="2021-03" db="EMBL/GenBank/DDBJ databases">
        <title>Evolutionary innovations through gain and loss of genes in the ectomycorrhizal Boletales.</title>
        <authorList>
            <person name="Wu G."/>
            <person name="Miyauchi S."/>
            <person name="Morin E."/>
            <person name="Yang Z.-L."/>
            <person name="Xu J."/>
            <person name="Martin F.M."/>
        </authorList>
    </citation>
    <scope>NUCLEOTIDE SEQUENCE</scope>
    <source>
        <strain evidence="2">BR01</strain>
    </source>
</reference>
<dbReference type="EMBL" id="JAGFBS010000001">
    <property type="protein sequence ID" value="KAG6381790.1"/>
    <property type="molecule type" value="Genomic_DNA"/>
</dbReference>
<evidence type="ECO:0000313" key="3">
    <source>
        <dbReference type="Proteomes" id="UP000683000"/>
    </source>
</evidence>
<sequence>MSTNALRVPPSLGSTYGSIYFGIVISTAFYGVACMQTFLYYVHYENDPLRTKILVAILWALDTIHEALCVAGAYKYIMAGLANPFSFSTDIP</sequence>
<evidence type="ECO:0000313" key="2">
    <source>
        <dbReference type="EMBL" id="KAG6381790.1"/>
    </source>
</evidence>
<feature type="transmembrane region" description="Helical" evidence="1">
    <location>
        <begin position="53"/>
        <end position="77"/>
    </location>
</feature>
<dbReference type="OrthoDB" id="2687272at2759"/>
<name>A0A8I2YZQ2_9AGAM</name>
<feature type="transmembrane region" description="Helical" evidence="1">
    <location>
        <begin position="20"/>
        <end position="41"/>
    </location>
</feature>
<protein>
    <submittedName>
        <fullName evidence="2">Uncharacterized protein</fullName>
    </submittedName>
</protein>
<keyword evidence="1" id="KW-0472">Membrane</keyword>
<keyword evidence="3" id="KW-1185">Reference proteome</keyword>
<gene>
    <name evidence="2" type="ORF">JVT61DRAFT_398</name>
</gene>
<accession>A0A8I2YZQ2</accession>
<evidence type="ECO:0000256" key="1">
    <source>
        <dbReference type="SAM" id="Phobius"/>
    </source>
</evidence>
<keyword evidence="1" id="KW-1133">Transmembrane helix</keyword>
<dbReference type="AlphaFoldDB" id="A0A8I2YZQ2"/>
<comment type="caution">
    <text evidence="2">The sequence shown here is derived from an EMBL/GenBank/DDBJ whole genome shotgun (WGS) entry which is preliminary data.</text>
</comment>